<reference evidence="9" key="2">
    <citation type="submission" date="2021-08" db="EMBL/GenBank/DDBJ databases">
        <authorList>
            <person name="Dalcin Martins P."/>
        </authorList>
    </citation>
    <scope>NUCLEOTIDE SEQUENCE</scope>
    <source>
        <strain evidence="9">MAG_39</strain>
    </source>
</reference>
<gene>
    <name evidence="9" type="primary">galU</name>
    <name evidence="9" type="ORF">K8I29_09700</name>
</gene>
<accession>A0A953LX00</accession>
<evidence type="ECO:0000256" key="2">
    <source>
        <dbReference type="ARBA" id="ARBA00012415"/>
    </source>
</evidence>
<feature type="domain" description="Nucleotidyl transferase" evidence="8">
    <location>
        <begin position="8"/>
        <end position="265"/>
    </location>
</feature>
<evidence type="ECO:0000256" key="6">
    <source>
        <dbReference type="ARBA" id="ARBA00048128"/>
    </source>
</evidence>
<dbReference type="InterPro" id="IPR029044">
    <property type="entry name" value="Nucleotide-diphossugar_trans"/>
</dbReference>
<evidence type="ECO:0000313" key="10">
    <source>
        <dbReference type="Proteomes" id="UP000705867"/>
    </source>
</evidence>
<evidence type="ECO:0000256" key="1">
    <source>
        <dbReference type="ARBA" id="ARBA00006890"/>
    </source>
</evidence>
<dbReference type="SUPFAM" id="SSF53448">
    <property type="entry name" value="Nucleotide-diphospho-sugar transferases"/>
    <property type="match status" value="1"/>
</dbReference>
<dbReference type="InterPro" id="IPR005835">
    <property type="entry name" value="NTP_transferase_dom"/>
</dbReference>
<dbReference type="AlphaFoldDB" id="A0A953LX00"/>
<organism evidence="9 10">
    <name type="scientific">Candidatus Nitrobium versatile</name>
    <dbReference type="NCBI Taxonomy" id="2884831"/>
    <lineage>
        <taxon>Bacteria</taxon>
        <taxon>Pseudomonadati</taxon>
        <taxon>Nitrospirota</taxon>
        <taxon>Nitrospiria</taxon>
        <taxon>Nitrospirales</taxon>
        <taxon>Nitrospiraceae</taxon>
        <taxon>Candidatus Nitrobium</taxon>
    </lineage>
</organism>
<proteinExistence type="inferred from homology"/>
<comment type="caution">
    <text evidence="9">The sequence shown here is derived from an EMBL/GenBank/DDBJ whole genome shotgun (WGS) entry which is preliminary data.</text>
</comment>
<dbReference type="InterPro" id="IPR005771">
    <property type="entry name" value="GalU_uridylyltTrfase_bac/arc"/>
</dbReference>
<dbReference type="Gene3D" id="3.90.550.10">
    <property type="entry name" value="Spore Coat Polysaccharide Biosynthesis Protein SpsA, Chain A"/>
    <property type="match status" value="1"/>
</dbReference>
<dbReference type="NCBIfam" id="TIGR01099">
    <property type="entry name" value="galU"/>
    <property type="match status" value="1"/>
</dbReference>
<reference evidence="9" key="1">
    <citation type="journal article" date="2021" name="bioRxiv">
        <title>Unraveling nitrogen, sulfur and carbon metabolic pathways and microbial community transcriptional responses to substrate deprivation and toxicity stresses in a bioreactor mimicking anoxic brackish coastal sediment conditions.</title>
        <authorList>
            <person name="Martins P.D."/>
            <person name="Echeveste M.J."/>
            <person name="Arshad A."/>
            <person name="Kurth J."/>
            <person name="Ouboter H."/>
            <person name="Jetten M.S.M."/>
            <person name="Welte C.U."/>
        </authorList>
    </citation>
    <scope>NUCLEOTIDE SEQUENCE</scope>
    <source>
        <strain evidence="9">MAG_39</strain>
    </source>
</reference>
<evidence type="ECO:0000256" key="4">
    <source>
        <dbReference type="ARBA" id="ARBA00022679"/>
    </source>
</evidence>
<sequence>MKRTIKKAIFPAAGLGTRFLPATKASPKEMMPIVDKPLIQYAVEEAISCGIEEFVVITGKNKRAIEDHFDSAFELEEKLRNSGKKKLLDEINKLSHINFAYIRQRVALGLGHAILCAQPFVKDEPFAVILSDDVVDPGCVLLKDMIKVYEELKCPVIALEEVPTSEVSRYGVIDGVMDGGIYRIKDLIEKPRPEEAPSNLAIIGRYILTPDIFDILEKQQPGAGGEIQLTDALRELLNRRVIYGYLIKGTRYDAGDKLGYLKATVDFALKNDELADDFRKYLLDRVKQTA</sequence>
<evidence type="ECO:0000256" key="7">
    <source>
        <dbReference type="RuleBase" id="RU361259"/>
    </source>
</evidence>
<dbReference type="PANTHER" id="PTHR43197">
    <property type="entry name" value="UTP--GLUCOSE-1-PHOSPHATE URIDYLYLTRANSFERASE"/>
    <property type="match status" value="1"/>
</dbReference>
<dbReference type="EMBL" id="JAIOIV010000076">
    <property type="protein sequence ID" value="MBZ0156466.1"/>
    <property type="molecule type" value="Genomic_DNA"/>
</dbReference>
<evidence type="ECO:0000259" key="8">
    <source>
        <dbReference type="Pfam" id="PF00483"/>
    </source>
</evidence>
<keyword evidence="5 7" id="KW-0548">Nucleotidyltransferase</keyword>
<dbReference type="GO" id="GO:0006011">
    <property type="term" value="P:UDP-alpha-D-glucose metabolic process"/>
    <property type="evidence" value="ECO:0007669"/>
    <property type="project" value="InterPro"/>
</dbReference>
<dbReference type="Proteomes" id="UP000705867">
    <property type="component" value="Unassembled WGS sequence"/>
</dbReference>
<comment type="catalytic activity">
    <reaction evidence="6 7">
        <text>alpha-D-glucose 1-phosphate + UTP + H(+) = UDP-alpha-D-glucose + diphosphate</text>
        <dbReference type="Rhea" id="RHEA:19889"/>
        <dbReference type="ChEBI" id="CHEBI:15378"/>
        <dbReference type="ChEBI" id="CHEBI:33019"/>
        <dbReference type="ChEBI" id="CHEBI:46398"/>
        <dbReference type="ChEBI" id="CHEBI:58601"/>
        <dbReference type="ChEBI" id="CHEBI:58885"/>
        <dbReference type="EC" id="2.7.7.9"/>
    </reaction>
</comment>
<comment type="similarity">
    <text evidence="1 7">Belongs to the UDPGP type 2 family.</text>
</comment>
<evidence type="ECO:0000256" key="3">
    <source>
        <dbReference type="ARBA" id="ARBA00019048"/>
    </source>
</evidence>
<dbReference type="PANTHER" id="PTHR43197:SF1">
    <property type="entry name" value="UTP--GLUCOSE-1-PHOSPHATE URIDYLYLTRANSFERASE"/>
    <property type="match status" value="1"/>
</dbReference>
<dbReference type="GO" id="GO:0003983">
    <property type="term" value="F:UTP:glucose-1-phosphate uridylyltransferase activity"/>
    <property type="evidence" value="ECO:0007669"/>
    <property type="project" value="UniProtKB-EC"/>
</dbReference>
<evidence type="ECO:0000313" key="9">
    <source>
        <dbReference type="EMBL" id="MBZ0156466.1"/>
    </source>
</evidence>
<name>A0A953LX00_9BACT</name>
<protein>
    <recommendedName>
        <fullName evidence="3 7">UTP--glucose-1-phosphate uridylyltransferase</fullName>
        <ecNumber evidence="2 7">2.7.7.9</ecNumber>
    </recommendedName>
    <alternativeName>
        <fullName evidence="7">UDP-glucose pyrophosphorylase</fullName>
    </alternativeName>
</protein>
<dbReference type="Pfam" id="PF00483">
    <property type="entry name" value="NTP_transferase"/>
    <property type="match status" value="1"/>
</dbReference>
<dbReference type="CDD" id="cd02541">
    <property type="entry name" value="UGPase_prokaryotic"/>
    <property type="match status" value="1"/>
</dbReference>
<dbReference type="EC" id="2.7.7.9" evidence="2 7"/>
<keyword evidence="4 7" id="KW-0808">Transferase</keyword>
<evidence type="ECO:0000256" key="5">
    <source>
        <dbReference type="ARBA" id="ARBA00022695"/>
    </source>
</evidence>